<organism evidence="2 3">
    <name type="scientific">Phytomonospora endophytica</name>
    <dbReference type="NCBI Taxonomy" id="714109"/>
    <lineage>
        <taxon>Bacteria</taxon>
        <taxon>Bacillati</taxon>
        <taxon>Actinomycetota</taxon>
        <taxon>Actinomycetes</taxon>
        <taxon>Micromonosporales</taxon>
        <taxon>Micromonosporaceae</taxon>
        <taxon>Phytomonospora</taxon>
    </lineage>
</organism>
<protein>
    <recommendedName>
        <fullName evidence="4">WD40 repeat domain-containing protein</fullName>
    </recommendedName>
</protein>
<evidence type="ECO:0000313" key="2">
    <source>
        <dbReference type="EMBL" id="MBB6036347.1"/>
    </source>
</evidence>
<feature type="transmembrane region" description="Helical" evidence="1">
    <location>
        <begin position="32"/>
        <end position="54"/>
    </location>
</feature>
<dbReference type="RefSeq" id="WP_184789167.1">
    <property type="nucleotide sequence ID" value="NZ_BONT01000046.1"/>
</dbReference>
<keyword evidence="1" id="KW-1133">Transmembrane helix</keyword>
<dbReference type="Proteomes" id="UP000548476">
    <property type="component" value="Unassembled WGS sequence"/>
</dbReference>
<dbReference type="AlphaFoldDB" id="A0A841FSQ6"/>
<keyword evidence="1" id="KW-0812">Transmembrane</keyword>
<reference evidence="2 3" key="1">
    <citation type="submission" date="2020-08" db="EMBL/GenBank/DDBJ databases">
        <title>Genomic Encyclopedia of Type Strains, Phase IV (KMG-IV): sequencing the most valuable type-strain genomes for metagenomic binning, comparative biology and taxonomic classification.</title>
        <authorList>
            <person name="Goeker M."/>
        </authorList>
    </citation>
    <scope>NUCLEOTIDE SEQUENCE [LARGE SCALE GENOMIC DNA]</scope>
    <source>
        <strain evidence="2 3">YIM 65646</strain>
    </source>
</reference>
<keyword evidence="3" id="KW-1185">Reference proteome</keyword>
<gene>
    <name evidence="2" type="ORF">HNR73_004215</name>
</gene>
<name>A0A841FSQ6_9ACTN</name>
<accession>A0A841FSQ6</accession>
<proteinExistence type="predicted"/>
<keyword evidence="1" id="KW-0472">Membrane</keyword>
<dbReference type="SUPFAM" id="SSF82171">
    <property type="entry name" value="DPP6 N-terminal domain-like"/>
    <property type="match status" value="1"/>
</dbReference>
<evidence type="ECO:0000256" key="1">
    <source>
        <dbReference type="SAM" id="Phobius"/>
    </source>
</evidence>
<evidence type="ECO:0008006" key="4">
    <source>
        <dbReference type="Google" id="ProtNLM"/>
    </source>
</evidence>
<evidence type="ECO:0000313" key="3">
    <source>
        <dbReference type="Proteomes" id="UP000548476"/>
    </source>
</evidence>
<comment type="caution">
    <text evidence="2">The sequence shown here is derived from an EMBL/GenBank/DDBJ whole genome shotgun (WGS) entry which is preliminary data.</text>
</comment>
<sequence>MNLRDELGGLAGQAPSYASSDKALQTAKRRRAVKMTAAPLAAVAAIAVAIPLALQNIGGGSDGIDGASGLDTVEYITPGGPNGHDVLHTAGGRELEIPAFFTGVRTVIAVPNGWVLGANGNSHIDGDGDGEPDGGGAGLIDRDGELTMLTGPDADAVLNAVSADGSLIAWLMPDDVLHVAEIGPSGAENEVTTPVEPGVDVLAWSGDLLAIGQSPNDVTLPQRWDVWDPRSGDFEPDWAEGVLETVALPDERALVSVRENDDPCLVYLDTSTGNELGKRCQSFIGGPLDVSPDGKTLYLRGEADGGVIGQILDLEAYLNGGEPTPACGQGMDLQVDWTPGGELFVLSGATLQECSTTGAVLGAKKLPDGSRLVGSAGA</sequence>
<dbReference type="EMBL" id="JACHGT010000008">
    <property type="protein sequence ID" value="MBB6036347.1"/>
    <property type="molecule type" value="Genomic_DNA"/>
</dbReference>